<accession>A0ABP0RYL9</accession>
<feature type="compositionally biased region" description="Basic and acidic residues" evidence="1">
    <location>
        <begin position="96"/>
        <end position="112"/>
    </location>
</feature>
<feature type="region of interest" description="Disordered" evidence="1">
    <location>
        <begin position="801"/>
        <end position="821"/>
    </location>
</feature>
<feature type="compositionally biased region" description="Basic residues" evidence="1">
    <location>
        <begin position="86"/>
        <end position="95"/>
    </location>
</feature>
<gene>
    <name evidence="2" type="ORF">CCMP2556_LOCUS49128</name>
</gene>
<evidence type="ECO:0000256" key="1">
    <source>
        <dbReference type="SAM" id="MobiDB-lite"/>
    </source>
</evidence>
<protein>
    <submittedName>
        <fullName evidence="2">Uncharacterized protein</fullName>
    </submittedName>
</protein>
<dbReference type="Proteomes" id="UP001642484">
    <property type="component" value="Unassembled WGS sequence"/>
</dbReference>
<feature type="compositionally biased region" description="Basic and acidic residues" evidence="1">
    <location>
        <begin position="801"/>
        <end position="811"/>
    </location>
</feature>
<keyword evidence="3" id="KW-1185">Reference proteome</keyword>
<reference evidence="2 3" key="1">
    <citation type="submission" date="2024-02" db="EMBL/GenBank/DDBJ databases">
        <authorList>
            <person name="Chen Y."/>
            <person name="Shah S."/>
            <person name="Dougan E. K."/>
            <person name="Thang M."/>
            <person name="Chan C."/>
        </authorList>
    </citation>
    <scope>NUCLEOTIDE SEQUENCE [LARGE SCALE GENOMIC DNA]</scope>
</reference>
<name>A0ABP0RYL9_9DINO</name>
<dbReference type="EMBL" id="CAXAMN010026672">
    <property type="protein sequence ID" value="CAK9104873.1"/>
    <property type="molecule type" value="Genomic_DNA"/>
</dbReference>
<evidence type="ECO:0000313" key="2">
    <source>
        <dbReference type="EMBL" id="CAK9104873.1"/>
    </source>
</evidence>
<organism evidence="2 3">
    <name type="scientific">Durusdinium trenchii</name>
    <dbReference type="NCBI Taxonomy" id="1381693"/>
    <lineage>
        <taxon>Eukaryota</taxon>
        <taxon>Sar</taxon>
        <taxon>Alveolata</taxon>
        <taxon>Dinophyceae</taxon>
        <taxon>Suessiales</taxon>
        <taxon>Symbiodiniaceae</taxon>
        <taxon>Durusdinium</taxon>
    </lineage>
</organism>
<proteinExistence type="predicted"/>
<sequence>MKKINHCSNGGYVSLQEKLIYKLSNSHAVYLAQCKACQELLDFCKFNEDDLQSVVSMFLNGEEPEPVPQAAEVEGTDQDEQGEGKPKRKAKRKQEHGKEKTKNATDMEKEGEAAADSDEDPFAYAKAQAPTIELLPPGQHGKKFPYRCTLCVTKTWPEGKVGDCCAAKTSTVKHFISQHINSQTHQMRLKRQSQEAPAVEVDCEGLPISDAELAGHLYTWRTDFTHWAGMASFGKYAKHTYWYVASEDSWYIRAQGCSKRCEYVNTRNHQCCKECIALGSAHSVVRSVARFSVKFFSARLLCARLFQGSTGADAVEKEICESQLYAHDPKKMRGIMQLESSKLQQFVRASFLSESPTGMSSAARTFNASVVSPCLQCRVDNVPEQLADVVARFDAIICGGQATEQDTANIKIAAGALSGSLEGHPLIHGLSLQCFRQVSKLQKGIETMRGRRFKESALEEQLIRDAGLQLSMASGNKELAQMFGLAVGAYKTALDELEKNSLPNPALSLLWPEKLANNFRLIDQRSPSCPDNDRCRFLLAFDCTYLTQTLTQMAIHDQHAMVGGIWSPQTPENACISLDTDEMVDVKGTPLAATMMECLVWDPSLKHRISLSPCSMPIQHNFQGVGGMNRGQWYMVDTIGRVMEGSDGLVRGLVCDAHSSHAFIGRIIFGHLEGLDAAVLREMPWFNKIVHIPMPKTTLNGKALNKVKTPTSYKEPALAEEEFIACSDRALKAALALASKCSGVKEPFLEASYRKLCEYEGSFQMDFEPEPDEMEFQAEDAVADQKPDCLSLLTRLQEESRRVMEEAHQTEEPNAPEPTQPREIEVDLQDLPDKAELIGLCEKENVQCPFRSETSVSPKGRAKDDYLPSTLTEALQMKGDMWNNLFRLVLRIRSTKGGCDVGFLRNARNCRRAAKTLNWHQYNERKIAAAVAEKDEVHYRSRAGRLEKWRELCTRSQKELQLPVSAPERLMPGNCVIFIKPKQPPEFEIGMVLTVWKGIKNPRQFGGEVPINSISAFRVLVLDMKSQEPI</sequence>
<feature type="region of interest" description="Disordered" evidence="1">
    <location>
        <begin position="63"/>
        <end position="121"/>
    </location>
</feature>
<comment type="caution">
    <text evidence="2">The sequence shown here is derived from an EMBL/GenBank/DDBJ whole genome shotgun (WGS) entry which is preliminary data.</text>
</comment>
<evidence type="ECO:0000313" key="3">
    <source>
        <dbReference type="Proteomes" id="UP001642484"/>
    </source>
</evidence>